<sequence length="374" mass="37160">MTVPLDLDFFRRFLDRATRVIVAESAYLTDLDAAIGDADHGANLKRGFTSAAEAVAAEPPATPGALLTAVGVHLTNTVGGASGPLYGTVLRRMGKVLGEDPVVEPETLGRALGAAVASVRRLGDSAPGDKTMVDALQPAADAYTAALPQGVVAALDAAARAAREGAGATVPLQARRGRASYLGERSIGHQDPGATSSAMLVTALYEATDPELCAAAPEQEPAEAGVAAEAEAESKAPEEAAPAGRVGIVLVSHSREVAASTAELAKALVGTGDPAPAAPAGGLPDGSVGTSAELVRRAVAAADQGAGVAVFCDMGSAVLTVKALLAEGFGGAEVRIADAPFVEGAVTGLVTASAGGDLAAVLAAADDARTYRKL</sequence>
<proteinExistence type="predicted"/>
<dbReference type="Pfam" id="PF02734">
    <property type="entry name" value="Dak2"/>
    <property type="match status" value="1"/>
</dbReference>
<dbReference type="NCBIfam" id="TIGR02365">
    <property type="entry name" value="dha_L_ycgS"/>
    <property type="match status" value="1"/>
</dbReference>
<accession>A0ABQ2Z356</accession>
<dbReference type="InterPro" id="IPR004701">
    <property type="entry name" value="PTS_EIIA_man-typ"/>
</dbReference>
<keyword evidence="1" id="KW-0808">Transferase</keyword>
<evidence type="ECO:0000259" key="5">
    <source>
        <dbReference type="PROSITE" id="PS51480"/>
    </source>
</evidence>
<evidence type="ECO:0000313" key="7">
    <source>
        <dbReference type="Proteomes" id="UP000659223"/>
    </source>
</evidence>
<dbReference type="InterPro" id="IPR004007">
    <property type="entry name" value="DhaL_dom"/>
</dbReference>
<feature type="domain" description="DhaL" evidence="5">
    <location>
        <begin position="8"/>
        <end position="206"/>
    </location>
</feature>
<dbReference type="SUPFAM" id="SSF101473">
    <property type="entry name" value="DhaL-like"/>
    <property type="match status" value="1"/>
</dbReference>
<dbReference type="EMBL" id="BMUT01000015">
    <property type="protein sequence ID" value="GGY03528.1"/>
    <property type="molecule type" value="Genomic_DNA"/>
</dbReference>
<dbReference type="SMART" id="SM01120">
    <property type="entry name" value="Dak2"/>
    <property type="match status" value="1"/>
</dbReference>
<dbReference type="InterPro" id="IPR036662">
    <property type="entry name" value="PTS_EIIA_man-typ_sf"/>
</dbReference>
<dbReference type="PANTHER" id="PTHR28629:SF4">
    <property type="entry name" value="TRIOKINASE_FMN CYCLASE"/>
    <property type="match status" value="1"/>
</dbReference>
<feature type="compositionally biased region" description="Low complexity" evidence="3">
    <location>
        <begin position="217"/>
        <end position="229"/>
    </location>
</feature>
<evidence type="ECO:0000256" key="3">
    <source>
        <dbReference type="SAM" id="MobiDB-lite"/>
    </source>
</evidence>
<evidence type="ECO:0000256" key="1">
    <source>
        <dbReference type="ARBA" id="ARBA00022679"/>
    </source>
</evidence>
<reference evidence="7" key="1">
    <citation type="journal article" date="2019" name="Int. J. Syst. Evol. Microbiol.">
        <title>The Global Catalogue of Microorganisms (GCM) 10K type strain sequencing project: providing services to taxonomists for standard genome sequencing and annotation.</title>
        <authorList>
            <consortium name="The Broad Institute Genomics Platform"/>
            <consortium name="The Broad Institute Genome Sequencing Center for Infectious Disease"/>
            <person name="Wu L."/>
            <person name="Ma J."/>
        </authorList>
    </citation>
    <scope>NUCLEOTIDE SEQUENCE [LARGE SCALE GENOMIC DNA]</scope>
    <source>
        <strain evidence="7">JCM 4586</strain>
    </source>
</reference>
<dbReference type="PANTHER" id="PTHR28629">
    <property type="entry name" value="TRIOKINASE/FMN CYCLASE"/>
    <property type="match status" value="1"/>
</dbReference>
<dbReference type="PROSITE" id="PS51096">
    <property type="entry name" value="PTS_EIIA_TYPE_4"/>
    <property type="match status" value="1"/>
</dbReference>
<dbReference type="Pfam" id="PF03610">
    <property type="entry name" value="EIIA-man"/>
    <property type="match status" value="1"/>
</dbReference>
<evidence type="ECO:0008006" key="8">
    <source>
        <dbReference type="Google" id="ProtNLM"/>
    </source>
</evidence>
<dbReference type="InterPro" id="IPR036117">
    <property type="entry name" value="DhaL_dom_sf"/>
</dbReference>
<dbReference type="SUPFAM" id="SSF53062">
    <property type="entry name" value="PTS system fructose IIA component-like"/>
    <property type="match status" value="1"/>
</dbReference>
<comment type="caution">
    <text evidence="6">The sequence shown here is derived from an EMBL/GenBank/DDBJ whole genome shotgun (WGS) entry which is preliminary data.</text>
</comment>
<name>A0ABQ2Z356_9ACTN</name>
<evidence type="ECO:0000259" key="4">
    <source>
        <dbReference type="PROSITE" id="PS51096"/>
    </source>
</evidence>
<feature type="domain" description="PTS EIIA type-4" evidence="4">
    <location>
        <begin position="245"/>
        <end position="374"/>
    </location>
</feature>
<organism evidence="6 7">
    <name type="scientific">Streptomyces hiroshimensis</name>
    <dbReference type="NCBI Taxonomy" id="66424"/>
    <lineage>
        <taxon>Bacteria</taxon>
        <taxon>Bacillati</taxon>
        <taxon>Actinomycetota</taxon>
        <taxon>Actinomycetes</taxon>
        <taxon>Kitasatosporales</taxon>
        <taxon>Streptomycetaceae</taxon>
        <taxon>Streptomyces</taxon>
    </lineage>
</organism>
<dbReference type="Gene3D" id="3.40.50.510">
    <property type="entry name" value="Phosphotransferase system, mannose-type IIA component"/>
    <property type="match status" value="1"/>
</dbReference>
<evidence type="ECO:0000256" key="2">
    <source>
        <dbReference type="ARBA" id="ARBA00022777"/>
    </source>
</evidence>
<keyword evidence="2" id="KW-0418">Kinase</keyword>
<keyword evidence="7" id="KW-1185">Reference proteome</keyword>
<feature type="region of interest" description="Disordered" evidence="3">
    <location>
        <begin position="217"/>
        <end position="239"/>
    </location>
</feature>
<dbReference type="Gene3D" id="1.25.40.340">
    <property type="match status" value="1"/>
</dbReference>
<protein>
    <recommendedName>
        <fullName evidence="8">Dihydroxyacetone kinase subunit L</fullName>
    </recommendedName>
</protein>
<dbReference type="InterPro" id="IPR012737">
    <property type="entry name" value="DhaK_L_YcgS"/>
</dbReference>
<gene>
    <name evidence="6" type="ORF">GCM10010324_58020</name>
</gene>
<dbReference type="InterPro" id="IPR050861">
    <property type="entry name" value="Dihydroxyacetone_Kinase"/>
</dbReference>
<dbReference type="PROSITE" id="PS51480">
    <property type="entry name" value="DHAL"/>
    <property type="match status" value="1"/>
</dbReference>
<evidence type="ECO:0000313" key="6">
    <source>
        <dbReference type="EMBL" id="GGY03528.1"/>
    </source>
</evidence>
<dbReference type="Proteomes" id="UP000659223">
    <property type="component" value="Unassembled WGS sequence"/>
</dbReference>